<keyword evidence="3" id="KW-1185">Reference proteome</keyword>
<dbReference type="EMBL" id="CP002364">
    <property type="protein sequence ID" value="ADW17601.1"/>
    <property type="molecule type" value="Genomic_DNA"/>
</dbReference>
<name>A0A7U3YLI1_DESPD</name>
<dbReference type="PANTHER" id="PTHR42983">
    <property type="entry name" value="DINITROGENASE IRON-MOLYBDENUM COFACTOR PROTEIN-RELATED"/>
    <property type="match status" value="1"/>
</dbReference>
<dbReference type="Gene3D" id="3.30.420.130">
    <property type="entry name" value="Dinitrogenase iron-molybdenum cofactor biosynthesis domain"/>
    <property type="match status" value="1"/>
</dbReference>
<dbReference type="AlphaFoldDB" id="A0A7U3YLI1"/>
<reference evidence="2 3" key="1">
    <citation type="journal article" date="2011" name="Stand. Genomic Sci.">
        <title>Complete genome sequence of Desulfobulbus propionicus type strain (1pr3).</title>
        <authorList>
            <person name="Pagani I."/>
            <person name="Lapidus A."/>
            <person name="Nolan M."/>
            <person name="Lucas S."/>
            <person name="Hammon N."/>
            <person name="Deshpande S."/>
            <person name="Cheng J.F."/>
            <person name="Chertkov O."/>
            <person name="Davenport K."/>
            <person name="Tapia R."/>
            <person name="Han C."/>
            <person name="Goodwin L."/>
            <person name="Pitluck S."/>
            <person name="Liolios K."/>
            <person name="Mavromatis K."/>
            <person name="Ivanova N."/>
            <person name="Mikhailova N."/>
            <person name="Pati A."/>
            <person name="Chen A."/>
            <person name="Palaniappan K."/>
            <person name="Land M."/>
            <person name="Hauser L."/>
            <person name="Chang Y.J."/>
            <person name="Jeffries C.D."/>
            <person name="Detter J.C."/>
            <person name="Brambilla E."/>
            <person name="Kannan K.P."/>
            <person name="Djao O.D."/>
            <person name="Rohde M."/>
            <person name="Pukall R."/>
            <person name="Spring S."/>
            <person name="Goker M."/>
            <person name="Sikorski J."/>
            <person name="Woyke T."/>
            <person name="Bristow J."/>
            <person name="Eisen J.A."/>
            <person name="Markowitz V."/>
            <person name="Hugenholtz P."/>
            <person name="Kyrpides N.C."/>
            <person name="Klenk H.P."/>
        </authorList>
    </citation>
    <scope>NUCLEOTIDE SEQUENCE [LARGE SCALE GENOMIC DNA]</scope>
    <source>
        <strain evidence="3">ATCC 33891 / DSM 2032 / 1pr3</strain>
    </source>
</reference>
<evidence type="ECO:0000313" key="3">
    <source>
        <dbReference type="Proteomes" id="UP000006365"/>
    </source>
</evidence>
<protein>
    <recommendedName>
        <fullName evidence="1">Dinitrogenase iron-molybdenum cofactor biosynthesis domain-containing protein</fullName>
    </recommendedName>
</protein>
<dbReference type="RefSeq" id="WP_015724142.1">
    <property type="nucleotide sequence ID" value="NC_014972.1"/>
</dbReference>
<evidence type="ECO:0000313" key="2">
    <source>
        <dbReference type="EMBL" id="ADW17601.1"/>
    </source>
</evidence>
<dbReference type="InterPro" id="IPR036105">
    <property type="entry name" value="DiNase_FeMo-co_biosyn_sf"/>
</dbReference>
<sequence length="121" mass="13122">MNIALTTTGSTLDSAVTDEFARALYLLLVNVETMTCIPIEHTMSPGSDCELARIVLTHRCEAIITGTLTEAAFAILADDGVTRYRARNMTAREALDAMERRELDLIRNADGSGACSGSHHH</sequence>
<dbReference type="PANTHER" id="PTHR42983:SF1">
    <property type="entry name" value="IRON-MOLYBDENUM PROTEIN"/>
    <property type="match status" value="1"/>
</dbReference>
<evidence type="ECO:0000259" key="1">
    <source>
        <dbReference type="Pfam" id="PF02579"/>
    </source>
</evidence>
<dbReference type="Proteomes" id="UP000006365">
    <property type="component" value="Chromosome"/>
</dbReference>
<accession>A0A7U3YLI1</accession>
<dbReference type="SUPFAM" id="SSF53146">
    <property type="entry name" value="Nitrogenase accessory factor-like"/>
    <property type="match status" value="1"/>
</dbReference>
<dbReference type="KEGG" id="dpr:Despr_1446"/>
<dbReference type="InterPro" id="IPR003731">
    <property type="entry name" value="Di-Nase_FeMo-co_biosynth"/>
</dbReference>
<organism evidence="2 3">
    <name type="scientific">Desulfobulbus propionicus (strain ATCC 33891 / DSM 2032 / VKM B-1956 / 1pr3)</name>
    <dbReference type="NCBI Taxonomy" id="577650"/>
    <lineage>
        <taxon>Bacteria</taxon>
        <taxon>Pseudomonadati</taxon>
        <taxon>Thermodesulfobacteriota</taxon>
        <taxon>Desulfobulbia</taxon>
        <taxon>Desulfobulbales</taxon>
        <taxon>Desulfobulbaceae</taxon>
        <taxon>Desulfobulbus</taxon>
    </lineage>
</organism>
<proteinExistence type="predicted"/>
<feature type="domain" description="Dinitrogenase iron-molybdenum cofactor biosynthesis" evidence="1">
    <location>
        <begin position="13"/>
        <end position="98"/>
    </location>
</feature>
<dbReference type="Pfam" id="PF02579">
    <property type="entry name" value="Nitro_FeMo-Co"/>
    <property type="match status" value="1"/>
</dbReference>
<gene>
    <name evidence="2" type="ordered locus">Despr_1446</name>
</gene>